<proteinExistence type="predicted"/>
<reference evidence="1" key="1">
    <citation type="submission" date="2014-11" db="EMBL/GenBank/DDBJ databases">
        <authorList>
            <person name="Amaro Gonzalez C."/>
        </authorList>
    </citation>
    <scope>NUCLEOTIDE SEQUENCE</scope>
</reference>
<reference evidence="1" key="2">
    <citation type="journal article" date="2015" name="Fish Shellfish Immunol.">
        <title>Early steps in the European eel (Anguilla anguilla)-Vibrio vulnificus interaction in the gills: Role of the RtxA13 toxin.</title>
        <authorList>
            <person name="Callol A."/>
            <person name="Pajuelo D."/>
            <person name="Ebbesson L."/>
            <person name="Teles M."/>
            <person name="MacKenzie S."/>
            <person name="Amaro C."/>
        </authorList>
    </citation>
    <scope>NUCLEOTIDE SEQUENCE</scope>
</reference>
<protein>
    <submittedName>
        <fullName evidence="1">Uncharacterized protein</fullName>
    </submittedName>
</protein>
<dbReference type="AlphaFoldDB" id="A0A0E9Q588"/>
<dbReference type="EMBL" id="GBXM01097339">
    <property type="protein sequence ID" value="JAH11238.1"/>
    <property type="molecule type" value="Transcribed_RNA"/>
</dbReference>
<organism evidence="1">
    <name type="scientific">Anguilla anguilla</name>
    <name type="common">European freshwater eel</name>
    <name type="synonym">Muraena anguilla</name>
    <dbReference type="NCBI Taxonomy" id="7936"/>
    <lineage>
        <taxon>Eukaryota</taxon>
        <taxon>Metazoa</taxon>
        <taxon>Chordata</taxon>
        <taxon>Craniata</taxon>
        <taxon>Vertebrata</taxon>
        <taxon>Euteleostomi</taxon>
        <taxon>Actinopterygii</taxon>
        <taxon>Neopterygii</taxon>
        <taxon>Teleostei</taxon>
        <taxon>Anguilliformes</taxon>
        <taxon>Anguillidae</taxon>
        <taxon>Anguilla</taxon>
    </lineage>
</organism>
<accession>A0A0E9Q588</accession>
<evidence type="ECO:0000313" key="1">
    <source>
        <dbReference type="EMBL" id="JAH11238.1"/>
    </source>
</evidence>
<sequence>MHAICSQSPTHCATHRL</sequence>
<name>A0A0E9Q588_ANGAN</name>